<evidence type="ECO:0000313" key="4">
    <source>
        <dbReference type="Proteomes" id="UP000053573"/>
    </source>
</evidence>
<dbReference type="EMBL" id="LDEV01000141">
    <property type="protein sequence ID" value="KLJ13679.1"/>
    <property type="molecule type" value="Genomic_DNA"/>
</dbReference>
<name>A0A0H1BQ51_9EURO</name>
<dbReference type="InterPro" id="IPR029026">
    <property type="entry name" value="tRNA_m1G_MTases_N"/>
</dbReference>
<dbReference type="InterPro" id="IPR003750">
    <property type="entry name" value="Put_MeTrfase-C9orf114-like"/>
</dbReference>
<dbReference type="Pfam" id="PF02598">
    <property type="entry name" value="Methyltrn_RNA_3"/>
    <property type="match status" value="1"/>
</dbReference>
<feature type="region of interest" description="Disordered" evidence="2">
    <location>
        <begin position="167"/>
        <end position="209"/>
    </location>
</feature>
<sequence length="380" mass="41840">MHKSKKRKTVHEQPSEPNGGIEVDTSKPTAVFTPRGGRSQTLSIALPGSIIANAQSHDQKTFLVGSIARALAVFCVDEVVIFDDDARQTRAKAYHNANEDEYTAYSDPSHFLAHVLSYLETPPYLRKYLFPMHKNLRTAGTLPSLDMPHHIRANEWCEYREGVTVSASEEQADARTAGEYGNANHERKKGKKNKEKKGQDSSTSYTLVNTGLPEMVRVPHIPAPENTRVTVKFGASKDLSEVAEVVSPISPREEMGYYWGYSVRRCPSLSTVFTECPFEGGYDLSFGTSERGAPLSDVVAGQVPKSEHLIVVFGGVAGLEAAVKADKELQEKGLKPSEAEKIFDYWVNVVPGQGSRTIRTEEAVWLGLMGLKGVVERNVS</sequence>
<dbReference type="OrthoDB" id="70823at2759"/>
<feature type="region of interest" description="Disordered" evidence="2">
    <location>
        <begin position="1"/>
        <end position="28"/>
    </location>
</feature>
<dbReference type="SUPFAM" id="SSF75217">
    <property type="entry name" value="alpha/beta knot"/>
    <property type="match status" value="1"/>
</dbReference>
<comment type="caution">
    <text evidence="3">The sequence shown here is derived from an EMBL/GenBank/DDBJ whole genome shotgun (WGS) entry which is preliminary data.</text>
</comment>
<evidence type="ECO:0008006" key="5">
    <source>
        <dbReference type="Google" id="ProtNLM"/>
    </source>
</evidence>
<organism evidence="3 4">
    <name type="scientific">Blastomyces silverae</name>
    <dbReference type="NCBI Taxonomy" id="2060906"/>
    <lineage>
        <taxon>Eukaryota</taxon>
        <taxon>Fungi</taxon>
        <taxon>Dikarya</taxon>
        <taxon>Ascomycota</taxon>
        <taxon>Pezizomycotina</taxon>
        <taxon>Eurotiomycetes</taxon>
        <taxon>Eurotiomycetidae</taxon>
        <taxon>Onygenales</taxon>
        <taxon>Ajellomycetaceae</taxon>
        <taxon>Blastomyces</taxon>
    </lineage>
</organism>
<dbReference type="AlphaFoldDB" id="A0A0H1BQ51"/>
<feature type="compositionally biased region" description="Basic residues" evidence="2">
    <location>
        <begin position="186"/>
        <end position="195"/>
    </location>
</feature>
<dbReference type="InterPro" id="IPR029028">
    <property type="entry name" value="Alpha/beta_knot_MTases"/>
</dbReference>
<proteinExistence type="inferred from homology"/>
<dbReference type="CDD" id="cd18086">
    <property type="entry name" value="HsC9orf114-like"/>
    <property type="match status" value="1"/>
</dbReference>
<evidence type="ECO:0000256" key="1">
    <source>
        <dbReference type="ARBA" id="ARBA00009841"/>
    </source>
</evidence>
<dbReference type="STRING" id="2060906.A0A0H1BQ51"/>
<dbReference type="Gene3D" id="3.40.1280.10">
    <property type="match status" value="2"/>
</dbReference>
<dbReference type="PANTHER" id="PTHR12150">
    <property type="entry name" value="CLASS IV SAM-BINDING METHYLTRANSFERASE-RELATED"/>
    <property type="match status" value="1"/>
</dbReference>
<protein>
    <recommendedName>
        <fullName evidence="5">DUF171-domain-containing protein</fullName>
    </recommendedName>
</protein>
<gene>
    <name evidence="3" type="ORF">EMPG_11392</name>
</gene>
<reference evidence="4" key="1">
    <citation type="journal article" date="2015" name="PLoS Genet.">
        <title>The dynamic genome and transcriptome of the human fungal pathogen Blastomyces and close relative Emmonsia.</title>
        <authorList>
            <person name="Munoz J.F."/>
            <person name="Gauthier G.M."/>
            <person name="Desjardins C.A."/>
            <person name="Gallo J.E."/>
            <person name="Holder J."/>
            <person name="Sullivan T.D."/>
            <person name="Marty A.J."/>
            <person name="Carmen J.C."/>
            <person name="Chen Z."/>
            <person name="Ding L."/>
            <person name="Gujja S."/>
            <person name="Magrini V."/>
            <person name="Misas E."/>
            <person name="Mitreva M."/>
            <person name="Priest M."/>
            <person name="Saif S."/>
            <person name="Whiston E.A."/>
            <person name="Young S."/>
            <person name="Zeng Q."/>
            <person name="Goldman W.E."/>
            <person name="Mardis E.R."/>
            <person name="Taylor J.W."/>
            <person name="McEwen J.G."/>
            <person name="Clay O.K."/>
            <person name="Klein B.S."/>
            <person name="Cuomo C.A."/>
        </authorList>
    </citation>
    <scope>NUCLEOTIDE SEQUENCE [LARGE SCALE GENOMIC DNA]</scope>
    <source>
        <strain evidence="4">UAMH 139</strain>
    </source>
</reference>
<accession>A0A0H1BQ51</accession>
<dbReference type="Proteomes" id="UP000053573">
    <property type="component" value="Unassembled WGS sequence"/>
</dbReference>
<feature type="compositionally biased region" description="Polar residues" evidence="2">
    <location>
        <begin position="200"/>
        <end position="209"/>
    </location>
</feature>
<evidence type="ECO:0000313" key="3">
    <source>
        <dbReference type="EMBL" id="KLJ13679.1"/>
    </source>
</evidence>
<evidence type="ECO:0000256" key="2">
    <source>
        <dbReference type="SAM" id="MobiDB-lite"/>
    </source>
</evidence>
<comment type="similarity">
    <text evidence="1">Belongs to the class IV-like SAM-binding methyltransferase superfamily.</text>
</comment>
<dbReference type="PANTHER" id="PTHR12150:SF13">
    <property type="entry name" value="METHYLTRANSFERASE C9ORF114-RELATED"/>
    <property type="match status" value="1"/>
</dbReference>
<keyword evidence="4" id="KW-1185">Reference proteome</keyword>